<feature type="domain" description="NADP-dependent oxidoreductase" evidence="1">
    <location>
        <begin position="66"/>
        <end position="239"/>
    </location>
</feature>
<evidence type="ECO:0000313" key="3">
    <source>
        <dbReference type="Proteomes" id="UP000214688"/>
    </source>
</evidence>
<proteinExistence type="predicted"/>
<organism evidence="2 3">
    <name type="scientific">Tumebacillus algifaecis</name>
    <dbReference type="NCBI Taxonomy" id="1214604"/>
    <lineage>
        <taxon>Bacteria</taxon>
        <taxon>Bacillati</taxon>
        <taxon>Bacillota</taxon>
        <taxon>Bacilli</taxon>
        <taxon>Bacillales</taxon>
        <taxon>Alicyclobacillaceae</taxon>
        <taxon>Tumebacillus</taxon>
    </lineage>
</organism>
<dbReference type="InterPro" id="IPR036812">
    <property type="entry name" value="NAD(P)_OxRdtase_dom_sf"/>
</dbReference>
<dbReference type="PANTHER" id="PTHR42686">
    <property type="entry name" value="GH17980P-RELATED"/>
    <property type="match status" value="1"/>
</dbReference>
<sequence>MGWQWGDILKGNWLETKGVERMMIGCATVEGTMELAREHPELSYQELGRTGWLVSQAGFGCYRVDVREEEHRNALRKALLSGVNLIDTSANYADGRSEELVGAVLAEMLADGAVERSQVVVVSKAGYLQGQNYRLSQERKANGRPFPDLVLYGQGLEHCIHPEFLEDQLTRSLERLQMQQLDVYLLHNPEYFLMWAKQNQVSVEAARAEYERRLELAFRHLENEVEKGRILCYGISSNTFGASAAEETHTSLERVLKLAENVSSDNRLRVIQLPMNLVETGGMTEGNQMGGASVVQLAARQRIGVLINRPLNAFTGQTMVRLADVEAVSVDEERIGAMLSQLLQAEQKLSSILLPALLLEAEAREKVADRLSVGALLKQHWQSFSTQDHWREVQVQFLVPTVQEGVRTLLEYERLDGEVTAWVESYVADINRVLSEVTAYYRFQAAVQIEHIKNSVATADKEWAAESLSGMALRALRSTSGVTTVLVGMRREAYVADVVAELQQQATVKDRGEAWARMKNSQW</sequence>
<name>A0A223D2A1_9BACL</name>
<dbReference type="PANTHER" id="PTHR42686:SF1">
    <property type="entry name" value="GH17980P-RELATED"/>
    <property type="match status" value="1"/>
</dbReference>
<evidence type="ECO:0000313" key="2">
    <source>
        <dbReference type="EMBL" id="ASS75732.1"/>
    </source>
</evidence>
<dbReference type="EMBL" id="CP022657">
    <property type="protein sequence ID" value="ASS75732.1"/>
    <property type="molecule type" value="Genomic_DNA"/>
</dbReference>
<accession>A0A223D2A1</accession>
<dbReference type="Gene3D" id="3.20.20.100">
    <property type="entry name" value="NADP-dependent oxidoreductase domain"/>
    <property type="match status" value="1"/>
</dbReference>
<dbReference type="Pfam" id="PF00248">
    <property type="entry name" value="Aldo_ket_red"/>
    <property type="match status" value="1"/>
</dbReference>
<dbReference type="SUPFAM" id="SSF51430">
    <property type="entry name" value="NAD(P)-linked oxidoreductase"/>
    <property type="match status" value="1"/>
</dbReference>
<keyword evidence="3" id="KW-1185">Reference proteome</keyword>
<dbReference type="GO" id="GO:0016491">
    <property type="term" value="F:oxidoreductase activity"/>
    <property type="evidence" value="ECO:0007669"/>
    <property type="project" value="InterPro"/>
</dbReference>
<dbReference type="AlphaFoldDB" id="A0A223D2A1"/>
<dbReference type="CDD" id="cd19099">
    <property type="entry name" value="AKR_unchar"/>
    <property type="match status" value="1"/>
</dbReference>
<reference evidence="2 3" key="1">
    <citation type="journal article" date="2015" name="Int. J. Syst. Evol. Microbiol.">
        <title>Tumebacillus algifaecis sp. nov., isolated from decomposing algal scum.</title>
        <authorList>
            <person name="Wu Y.F."/>
            <person name="Zhang B."/>
            <person name="Xing P."/>
            <person name="Wu Q.L."/>
            <person name="Liu S.J."/>
        </authorList>
    </citation>
    <scope>NUCLEOTIDE SEQUENCE [LARGE SCALE GENOMIC DNA]</scope>
    <source>
        <strain evidence="2 3">THMBR28</strain>
    </source>
</reference>
<dbReference type="GO" id="GO:0005829">
    <property type="term" value="C:cytosol"/>
    <property type="evidence" value="ECO:0007669"/>
    <property type="project" value="TreeGrafter"/>
</dbReference>
<dbReference type="KEGG" id="tab:CIG75_12560"/>
<dbReference type="Proteomes" id="UP000214688">
    <property type="component" value="Chromosome"/>
</dbReference>
<protein>
    <recommendedName>
        <fullName evidence="1">NADP-dependent oxidoreductase domain-containing protein</fullName>
    </recommendedName>
</protein>
<evidence type="ECO:0000259" key="1">
    <source>
        <dbReference type="Pfam" id="PF00248"/>
    </source>
</evidence>
<dbReference type="InterPro" id="IPR023210">
    <property type="entry name" value="NADP_OxRdtase_dom"/>
</dbReference>
<dbReference type="InterPro" id="IPR020471">
    <property type="entry name" value="AKR"/>
</dbReference>
<gene>
    <name evidence="2" type="ORF">CIG75_12560</name>
</gene>